<dbReference type="PANTHER" id="PTHR17224:SF1">
    <property type="entry name" value="PEPTIDYL-TRNA HYDROLASE"/>
    <property type="match status" value="1"/>
</dbReference>
<evidence type="ECO:0000256" key="6">
    <source>
        <dbReference type="ARBA" id="ARBA00050038"/>
    </source>
</evidence>
<evidence type="ECO:0000256" key="4">
    <source>
        <dbReference type="ARBA" id="ARBA00022884"/>
    </source>
</evidence>
<evidence type="ECO:0000313" key="8">
    <source>
        <dbReference type="Proteomes" id="UP000010116"/>
    </source>
</evidence>
<sequence length="187" mass="21275">MLDLCFVGLANPGAKYDKTRHNIGKDWLISLGQSYGITFQSKQKYQAEIAYSHEEKIMWAIPENYVNNSGLTVEKIKKYTGLPYKKIIIFHDDLDLEPGEVKIKVNGGHAGHNGLKDIFQKSGTKEFIRVRIGIGHPGDKSIMNSWVVKKFKPQEKVLIEKAYDSFVSVFDMICEQNISEAQKELHT</sequence>
<evidence type="ECO:0000256" key="1">
    <source>
        <dbReference type="ARBA" id="ARBA00013260"/>
    </source>
</evidence>
<dbReference type="Pfam" id="PF01195">
    <property type="entry name" value="Pept_tRNA_hydro"/>
    <property type="match status" value="1"/>
</dbReference>
<keyword evidence="4" id="KW-0694">RNA-binding</keyword>
<dbReference type="InterPro" id="IPR018171">
    <property type="entry name" value="Pept_tRNA_hydro_CS"/>
</dbReference>
<dbReference type="PANTHER" id="PTHR17224">
    <property type="entry name" value="PEPTIDYL-TRNA HYDROLASE"/>
    <property type="match status" value="1"/>
</dbReference>
<dbReference type="Proteomes" id="UP000010116">
    <property type="component" value="Unassembled WGS sequence"/>
</dbReference>
<dbReference type="GO" id="GO:0000049">
    <property type="term" value="F:tRNA binding"/>
    <property type="evidence" value="ECO:0007669"/>
    <property type="project" value="UniProtKB-KW"/>
</dbReference>
<dbReference type="Gene3D" id="3.40.50.1470">
    <property type="entry name" value="Peptidyl-tRNA hydrolase"/>
    <property type="match status" value="1"/>
</dbReference>
<evidence type="ECO:0000256" key="3">
    <source>
        <dbReference type="ARBA" id="ARBA00022801"/>
    </source>
</evidence>
<reference evidence="7 8" key="1">
    <citation type="journal article" date="2012" name="ISME J.">
        <title>Genomic insights to SAR86, an abundant and uncultivated marine bacterial lineage.</title>
        <authorList>
            <person name="Dupont C.L."/>
            <person name="Rusch D.B."/>
            <person name="Yooseph S."/>
            <person name="Lombardo M.J."/>
            <person name="Richter R.A."/>
            <person name="Valas R."/>
            <person name="Novotny M."/>
            <person name="Yee-Greenbaum J."/>
            <person name="Selengut J.D."/>
            <person name="Haft D.H."/>
            <person name="Halpern A.L."/>
            <person name="Lasken R.S."/>
            <person name="Nealson K."/>
            <person name="Friedman R."/>
            <person name="Venter J.C."/>
        </authorList>
    </citation>
    <scope>NUCLEOTIDE SEQUENCE [LARGE SCALE GENOMIC DNA]</scope>
</reference>
<dbReference type="EC" id="3.1.1.29" evidence="1"/>
<dbReference type="FunFam" id="3.40.50.1470:FF:000001">
    <property type="entry name" value="Peptidyl-tRNA hydrolase"/>
    <property type="match status" value="1"/>
</dbReference>
<dbReference type="EMBL" id="JH611165">
    <property type="protein sequence ID" value="EJP73598.1"/>
    <property type="molecule type" value="Genomic_DNA"/>
</dbReference>
<protein>
    <recommendedName>
        <fullName evidence="6">Peptidyl-tRNA hydrolase</fullName>
        <ecNumber evidence="1">3.1.1.29</ecNumber>
    </recommendedName>
</protein>
<accession>J5KGP9</accession>
<gene>
    <name evidence="7" type="primary">pth</name>
    <name evidence="7" type="ORF">NT02SARS_0280</name>
</gene>
<dbReference type="InterPro" id="IPR036416">
    <property type="entry name" value="Pept_tRNA_hydro_sf"/>
</dbReference>
<evidence type="ECO:0000256" key="5">
    <source>
        <dbReference type="ARBA" id="ARBA00038063"/>
    </source>
</evidence>
<comment type="similarity">
    <text evidence="5">Belongs to the PTH family.</text>
</comment>
<dbReference type="AlphaFoldDB" id="J5KGP9"/>
<dbReference type="SUPFAM" id="SSF53178">
    <property type="entry name" value="Peptidyl-tRNA hydrolase-like"/>
    <property type="match status" value="1"/>
</dbReference>
<name>J5KGP9_9GAMM</name>
<proteinExistence type="inferred from homology"/>
<dbReference type="CDD" id="cd00462">
    <property type="entry name" value="PTH"/>
    <property type="match status" value="1"/>
</dbReference>
<evidence type="ECO:0000313" key="7">
    <source>
        <dbReference type="EMBL" id="EJP73598.1"/>
    </source>
</evidence>
<evidence type="ECO:0000256" key="2">
    <source>
        <dbReference type="ARBA" id="ARBA00022555"/>
    </source>
</evidence>
<dbReference type="PROSITE" id="PS01196">
    <property type="entry name" value="PEPT_TRNA_HYDROL_2"/>
    <property type="match status" value="1"/>
</dbReference>
<dbReference type="HOGENOM" id="CLU_062456_3_1_6"/>
<organism evidence="7 8">
    <name type="scientific">SAR86 cluster bacterium SAR86B</name>
    <dbReference type="NCBI Taxonomy" id="1123867"/>
    <lineage>
        <taxon>Bacteria</taxon>
        <taxon>Pseudomonadati</taxon>
        <taxon>Pseudomonadota</taxon>
        <taxon>Gammaproteobacteria</taxon>
        <taxon>SAR86 cluster</taxon>
    </lineage>
</organism>
<keyword evidence="3 7" id="KW-0378">Hydrolase</keyword>
<keyword evidence="2" id="KW-0820">tRNA-binding</keyword>
<dbReference type="InterPro" id="IPR001328">
    <property type="entry name" value="Pept_tRNA_hydro"/>
</dbReference>
<dbReference type="GO" id="GO:0004045">
    <property type="term" value="F:peptidyl-tRNA hydrolase activity"/>
    <property type="evidence" value="ECO:0007669"/>
    <property type="project" value="UniProtKB-EC"/>
</dbReference>
<dbReference type="NCBIfam" id="TIGR00447">
    <property type="entry name" value="pth"/>
    <property type="match status" value="1"/>
</dbReference>